<dbReference type="EMBL" id="BPFZ01000001">
    <property type="protein sequence ID" value="GIU66165.1"/>
    <property type="molecule type" value="Genomic_DNA"/>
</dbReference>
<proteinExistence type="predicted"/>
<reference evidence="2" key="1">
    <citation type="submission" date="2021-05" db="EMBL/GenBank/DDBJ databases">
        <authorList>
            <person name="Tanabe Y."/>
        </authorList>
    </citation>
    <scope>NUCLEOTIDE SEQUENCE</scope>
    <source>
        <strain evidence="2">BOTRYCO-1</strain>
    </source>
</reference>
<comment type="caution">
    <text evidence="2">The sequence shown here is derived from an EMBL/GenBank/DDBJ whole genome shotgun (WGS) entry which is preliminary data.</text>
</comment>
<feature type="domain" description="Endoribonuclease L-PSP/chorismate mutase-like" evidence="1">
    <location>
        <begin position="5"/>
        <end position="136"/>
    </location>
</feature>
<reference evidence="2" key="2">
    <citation type="journal article" date="2023" name="ISME Commun">
        <title>Characterization of a bloom-associated alphaproteobacterial lineage, 'Candidatus Phycosocius': insights into freshwater algal-bacterial interactions.</title>
        <authorList>
            <person name="Tanabe Y."/>
            <person name="Yamaguchi H."/>
            <person name="Yoshida M."/>
            <person name="Kai A."/>
            <person name="Okazaki Y."/>
        </authorList>
    </citation>
    <scope>NUCLEOTIDE SEQUENCE</scope>
    <source>
        <strain evidence="2">BOTRYCO-1</strain>
    </source>
</reference>
<dbReference type="Pfam" id="PF14588">
    <property type="entry name" value="YjgF_endoribonc"/>
    <property type="match status" value="1"/>
</dbReference>
<dbReference type="SUPFAM" id="SSF55298">
    <property type="entry name" value="YjgF-like"/>
    <property type="match status" value="1"/>
</dbReference>
<sequence length="155" mass="16307">MSEIEARINRMGIVLPNPPAPVASYVPFIRIGDMIHISGQVSRGATGDQLGKLGGDLSLEQGQAAARVCGLNLLAQLKVACDGNLDRLVQVIKLNGFVNVMADFDSIPQVMNGCSDLMVEVLGEAGKHARSAVGVANLPMGFAVEVDGIFQITSF</sequence>
<accession>A0ABQ4PT37</accession>
<keyword evidence="3" id="KW-1185">Reference proteome</keyword>
<dbReference type="RefSeq" id="WP_284358631.1">
    <property type="nucleotide sequence ID" value="NZ_BPFZ01000001.1"/>
</dbReference>
<dbReference type="InterPro" id="IPR035959">
    <property type="entry name" value="RutC-like_sf"/>
</dbReference>
<protein>
    <recommendedName>
        <fullName evidence="1">Endoribonuclease L-PSP/chorismate mutase-like domain-containing protein</fullName>
    </recommendedName>
</protein>
<dbReference type="CDD" id="cd02199">
    <property type="entry name" value="YjgF_YER057c_UK114_like_1"/>
    <property type="match status" value="1"/>
</dbReference>
<organism evidence="2 3">
    <name type="scientific">Candidatus Phycosocius spiralis</name>
    <dbReference type="NCBI Taxonomy" id="2815099"/>
    <lineage>
        <taxon>Bacteria</taxon>
        <taxon>Pseudomonadati</taxon>
        <taxon>Pseudomonadota</taxon>
        <taxon>Alphaproteobacteria</taxon>
        <taxon>Caulobacterales</taxon>
        <taxon>Caulobacterales incertae sedis</taxon>
        <taxon>Candidatus Phycosocius</taxon>
    </lineage>
</organism>
<dbReference type="PANTHER" id="PTHR43760">
    <property type="entry name" value="ENDORIBONUCLEASE-RELATED"/>
    <property type="match status" value="1"/>
</dbReference>
<dbReference type="Gene3D" id="3.30.1330.40">
    <property type="entry name" value="RutC-like"/>
    <property type="match status" value="1"/>
</dbReference>
<name>A0ABQ4PT37_9PROT</name>
<dbReference type="Proteomes" id="UP001161064">
    <property type="component" value="Unassembled WGS sequence"/>
</dbReference>
<evidence type="ECO:0000259" key="1">
    <source>
        <dbReference type="Pfam" id="PF14588"/>
    </source>
</evidence>
<dbReference type="PANTHER" id="PTHR43760:SF1">
    <property type="entry name" value="ENDORIBONUCLEASE L-PSP_CHORISMATE MUTASE-LIKE DOMAIN-CONTAINING PROTEIN"/>
    <property type="match status" value="1"/>
</dbReference>
<dbReference type="InterPro" id="IPR013813">
    <property type="entry name" value="Endoribo_LPSP/chorism_mut-like"/>
</dbReference>
<evidence type="ECO:0000313" key="3">
    <source>
        <dbReference type="Proteomes" id="UP001161064"/>
    </source>
</evidence>
<evidence type="ECO:0000313" key="2">
    <source>
        <dbReference type="EMBL" id="GIU66165.1"/>
    </source>
</evidence>
<gene>
    <name evidence="2" type="ORF">PsB1_0319</name>
</gene>